<evidence type="ECO:0000313" key="2">
    <source>
        <dbReference type="Proteomes" id="UP000829401"/>
    </source>
</evidence>
<protein>
    <submittedName>
        <fullName evidence="1">Uncharacterized protein</fullName>
    </submittedName>
</protein>
<dbReference type="Proteomes" id="UP000829401">
    <property type="component" value="Chromosome"/>
</dbReference>
<dbReference type="KEGG" id="aaco:K1I37_15090"/>
<organism evidence="1 2">
    <name type="scientific">Alicyclobacillus acidoterrestris (strain ATCC 49025 / DSM 3922 / CIP 106132 / NCIMB 13137 / GD3B)</name>
    <dbReference type="NCBI Taxonomy" id="1356854"/>
    <lineage>
        <taxon>Bacteria</taxon>
        <taxon>Bacillati</taxon>
        <taxon>Bacillota</taxon>
        <taxon>Bacilli</taxon>
        <taxon>Bacillales</taxon>
        <taxon>Alicyclobacillaceae</taxon>
        <taxon>Alicyclobacillus</taxon>
    </lineage>
</organism>
<name>T0BUB6_ALIAG</name>
<evidence type="ECO:0000313" key="1">
    <source>
        <dbReference type="EMBL" id="UNO47998.1"/>
    </source>
</evidence>
<dbReference type="STRING" id="1356854.N007_05360"/>
<dbReference type="OrthoDB" id="1898893at2"/>
<proteinExistence type="predicted"/>
<sequence>MTTIRVVDALPGAGKTSAAINMINEDMDEFGDSANNYVYITPYLDEVDRIKQSTHRKFYSPTFQTVKGETFTKFDSFHALLADGKCIASTHALFQRANDETRELIQNGNYVLILDEVMDVIEQLEVKKNDIDLLFENGLISVDDDGFITWNKDKMNYETRYDDIRDMALNHTLIYYRDTILVWAFPADIFRAFKQVYILTYRFSGQIQAYYYDLFNVSYEMWHAEIVNGRYSFVPGPADESHTRAKLQQLINIYDGKLNDIGDADYSLSSTWYDKRSALVIRQLKNNISNYLRNIVKSKSSDAMWTTFIKHRNKLKGEGFARAFVPCTARATNDYRDRSNVVYAVNRYVNPIVYGFFHDKGITVDQDEYFLAEMIQWLFRSAIRDGKPINLYIPSKRARTLLVNWLSDHTR</sequence>
<reference evidence="2" key="1">
    <citation type="journal article" date="2022" name="G3 (Bethesda)">
        <title>Unveiling the complete genome sequence of Alicyclobacillus acidoterrestris DSM 3922T, a taint-producing strain.</title>
        <authorList>
            <person name="Leonardo I.C."/>
            <person name="Barreto Crespo M.T."/>
            <person name="Gaspar F.B."/>
        </authorList>
    </citation>
    <scope>NUCLEOTIDE SEQUENCE [LARGE SCALE GENOMIC DNA]</scope>
    <source>
        <strain evidence="2">DSM 3922</strain>
    </source>
</reference>
<dbReference type="AlphaFoldDB" id="T0BUB6"/>
<accession>T0BUB6</accession>
<keyword evidence="2" id="KW-1185">Reference proteome</keyword>
<accession>A0A9E6ZGC9</accession>
<dbReference type="eggNOG" id="ENOG502ZASU">
    <property type="taxonomic scope" value="Bacteria"/>
</dbReference>
<dbReference type="RefSeq" id="WP_021296115.1">
    <property type="nucleotide sequence ID" value="NZ_AURB01000124.1"/>
</dbReference>
<gene>
    <name evidence="1" type="ORF">K1I37_15090</name>
</gene>
<dbReference type="EMBL" id="CP080467">
    <property type="protein sequence ID" value="UNO47998.1"/>
    <property type="molecule type" value="Genomic_DNA"/>
</dbReference>